<accession>A0ABW9F4N4</accession>
<reference evidence="1 2" key="1">
    <citation type="journal article" date="2024" name="Front. Microbiol.">
        <title>Pangenomic and biochemical analyses of Helcococcus ovis reveal widespread tetracycline resistance and a novel bacterial species, Helcococcus bovis.</title>
        <authorList>
            <person name="Cunha F."/>
            <person name="Zhai Y."/>
            <person name="Casaro S."/>
            <person name="Jones K.L."/>
            <person name="Hernandez M."/>
            <person name="Bisinotto R.S."/>
            <person name="Kariyawasam S."/>
            <person name="Brown M.B."/>
            <person name="Phillips A."/>
            <person name="Jeong K.C."/>
            <person name="Galvao K.N."/>
        </authorList>
    </citation>
    <scope>NUCLEOTIDE SEQUENCE [LARGE SCALE GENOMIC DNA]</scope>
    <source>
        <strain evidence="1 2">KG197</strain>
    </source>
</reference>
<keyword evidence="2" id="KW-1185">Reference proteome</keyword>
<comment type="caution">
    <text evidence="1">The sequence shown here is derived from an EMBL/GenBank/DDBJ whole genome shotgun (WGS) entry which is preliminary data.</text>
</comment>
<evidence type="ECO:0008006" key="3">
    <source>
        <dbReference type="Google" id="ProtNLM"/>
    </source>
</evidence>
<dbReference type="EMBL" id="JBFNFH010000002">
    <property type="protein sequence ID" value="MFM1524335.1"/>
    <property type="molecule type" value="Genomic_DNA"/>
</dbReference>
<name>A0ABW9F4N4_9FIRM</name>
<evidence type="ECO:0000313" key="1">
    <source>
        <dbReference type="EMBL" id="MFM1524335.1"/>
    </source>
</evidence>
<dbReference type="Proteomes" id="UP001629536">
    <property type="component" value="Unassembled WGS sequence"/>
</dbReference>
<organism evidence="1 2">
    <name type="scientific">Helcococcus bovis</name>
    <dbReference type="NCBI Taxonomy" id="3153252"/>
    <lineage>
        <taxon>Bacteria</taxon>
        <taxon>Bacillati</taxon>
        <taxon>Bacillota</taxon>
        <taxon>Tissierellia</taxon>
        <taxon>Tissierellales</taxon>
        <taxon>Peptoniphilaceae</taxon>
        <taxon>Helcococcus</taxon>
    </lineage>
</organism>
<gene>
    <name evidence="1" type="ORF">ABGF40_01445</name>
</gene>
<dbReference type="Gene3D" id="3.90.70.10">
    <property type="entry name" value="Cysteine proteinases"/>
    <property type="match status" value="1"/>
</dbReference>
<protein>
    <recommendedName>
        <fullName evidence="3">Peptidase C39-like domain-containing protein</fullName>
    </recommendedName>
</protein>
<evidence type="ECO:0000313" key="2">
    <source>
        <dbReference type="Proteomes" id="UP001629536"/>
    </source>
</evidence>
<dbReference type="RefSeq" id="WP_408126199.1">
    <property type="nucleotide sequence ID" value="NZ_JBFNFH010000002.1"/>
</dbReference>
<sequence>MYIFTKQNELHNDYVKKNIYRFVLSSRDYELYYKFKVGRGINIINNDNQERTLFPIYLNNKIVSTFLVSTFEGETSGIYSKAYSEQLDKLKYFTNINNPLILTTFDDDLWGIIGKRAYSLNEQKNIIYNKKINTNELVILNGNENIKYDKNFVSLRSPSGYVLNFDIKYIQPSGKSRCYSYALSNILYNLGYNWHTPETISSYFNYEDGVSFKELSSYLNNYNFSNDAKDSGYLFKGEVIEQIYYKNRYILIGGTNTSSNGQHALVIFGYNNTNNTYSFWNPWYNFTQYMDMDSKLINTKSSTVYKWNAGYIKNIGKIK</sequence>
<proteinExistence type="predicted"/>